<feature type="compositionally biased region" description="Pro residues" evidence="2">
    <location>
        <begin position="439"/>
        <end position="449"/>
    </location>
</feature>
<evidence type="ECO:0000313" key="4">
    <source>
        <dbReference type="Proteomes" id="UP000069940"/>
    </source>
</evidence>
<feature type="compositionally biased region" description="Basic and acidic residues" evidence="2">
    <location>
        <begin position="450"/>
        <end position="461"/>
    </location>
</feature>
<feature type="compositionally biased region" description="Basic and acidic residues" evidence="2">
    <location>
        <begin position="414"/>
        <end position="426"/>
    </location>
</feature>
<reference evidence="3" key="2">
    <citation type="submission" date="2025-05" db="UniProtKB">
        <authorList>
            <consortium name="EnsemblMetazoa"/>
        </authorList>
    </citation>
    <scope>IDENTIFICATION</scope>
    <source>
        <strain evidence="3">Foshan</strain>
    </source>
</reference>
<keyword evidence="1" id="KW-0175">Coiled coil</keyword>
<feature type="region of interest" description="Disordered" evidence="2">
    <location>
        <begin position="313"/>
        <end position="713"/>
    </location>
</feature>
<feature type="compositionally biased region" description="Low complexity" evidence="2">
    <location>
        <begin position="537"/>
        <end position="548"/>
    </location>
</feature>
<dbReference type="RefSeq" id="XP_062716394.1">
    <property type="nucleotide sequence ID" value="XM_062860410.1"/>
</dbReference>
<sequence length="713" mass="81732">MDQIDDELLNSIVEEVEKEISYDVLLERQKILLLTRREIEDWKRIVYETNRCREQYLREYRLARKQIRELYNPINRINDPSLEAIIDQHLGQWMENDGKPVDHQPEIARMRAKIERMKQRIQTYEDSYEQIQKSKSHQLAKEISRKVGEEERKIEERQIEIEHLWKARRVEAKKEWENEMKIYVELCRLYTEFAQMEMEQEAMAQNNEIKRAKIVHLGEEIKQAKIEQEEEAKRREIELNERLLIPVKLQHITLEDPVFKDPNDFPVLIDKIERTRKTYEHIFKRPEYMDLRKLRKKNRKILSKSSSQLALLFSAPKRKDKSRKASTQPAAAKVSVAPATKEIASKPRKELRPPVKEVKDISVPKPMKIDQPEVQVESSPEPSQKEPPCQPSPQSPEVLSQSVPPAGNRRKSLEHKETKAVEEQHKPVCNIQGQQIKQPPAPLMSPPCEPQDKPIQKEQPRKRLSRETPMSQPCAQPVELQEKPTQKEPPRKRLSRETPIPSSAPARTESKKPRKVQQLSPEPIPKKAIPNEPQKQSFEFDSESFSFSPEKPKRKNKSKQEAQQYTSPPSNTQKSQPPAEPMDFEAAPQPQPPEEGDNFSLGSGSPPAEDRHRQSGGKGDTGDFLDSVSLSGSISSFDMEDRESGSDLGFDLSPVGLRTGGNRKGGSDASNEGDSDFDFLASPPKSGGPAGKKGQDSFDFMDGDDSGTGFDFF</sequence>
<evidence type="ECO:0000256" key="2">
    <source>
        <dbReference type="SAM" id="MobiDB-lite"/>
    </source>
</evidence>
<evidence type="ECO:0000313" key="3">
    <source>
        <dbReference type="EnsemblMetazoa" id="AALFPA23_006233.P8075"/>
    </source>
</evidence>
<keyword evidence="4" id="KW-1185">Reference proteome</keyword>
<feature type="compositionally biased region" description="Basic and acidic residues" evidence="2">
    <location>
        <begin position="343"/>
        <end position="371"/>
    </location>
</feature>
<feature type="compositionally biased region" description="Low complexity" evidence="2">
    <location>
        <begin position="627"/>
        <end position="636"/>
    </location>
</feature>
<accession>A0ABM1Y6K1</accession>
<feature type="compositionally biased region" description="Basic and acidic residues" evidence="2">
    <location>
        <begin position="480"/>
        <end position="491"/>
    </location>
</feature>
<dbReference type="EnsemblMetazoa" id="AALFPA23_006233.R8075">
    <property type="protein sequence ID" value="AALFPA23_006233.P8075"/>
    <property type="gene ID" value="AALFPA23_006233"/>
</dbReference>
<feature type="compositionally biased region" description="Polar residues" evidence="2">
    <location>
        <begin position="561"/>
        <end position="576"/>
    </location>
</feature>
<organism evidence="3 4">
    <name type="scientific">Aedes albopictus</name>
    <name type="common">Asian tiger mosquito</name>
    <name type="synonym">Stegomyia albopicta</name>
    <dbReference type="NCBI Taxonomy" id="7160"/>
    <lineage>
        <taxon>Eukaryota</taxon>
        <taxon>Metazoa</taxon>
        <taxon>Ecdysozoa</taxon>
        <taxon>Arthropoda</taxon>
        <taxon>Hexapoda</taxon>
        <taxon>Insecta</taxon>
        <taxon>Pterygota</taxon>
        <taxon>Neoptera</taxon>
        <taxon>Endopterygota</taxon>
        <taxon>Diptera</taxon>
        <taxon>Nematocera</taxon>
        <taxon>Culicoidea</taxon>
        <taxon>Culicidae</taxon>
        <taxon>Culicinae</taxon>
        <taxon>Aedini</taxon>
        <taxon>Aedes</taxon>
        <taxon>Stegomyia</taxon>
    </lineage>
</organism>
<dbReference type="Proteomes" id="UP000069940">
    <property type="component" value="Unassembled WGS sequence"/>
</dbReference>
<name>A0ABM1Y6K1_AEDAL</name>
<feature type="coiled-coil region" evidence="1">
    <location>
        <begin position="107"/>
        <end position="160"/>
    </location>
</feature>
<evidence type="ECO:0000256" key="1">
    <source>
        <dbReference type="SAM" id="Coils"/>
    </source>
</evidence>
<protein>
    <submittedName>
        <fullName evidence="3">Uncharacterized protein</fullName>
    </submittedName>
</protein>
<dbReference type="GeneID" id="134291939"/>
<reference evidence="4" key="1">
    <citation type="journal article" date="2015" name="Proc. Natl. Acad. Sci. U.S.A.">
        <title>Genome sequence of the Asian Tiger mosquito, Aedes albopictus, reveals insights into its biology, genetics, and evolution.</title>
        <authorList>
            <person name="Chen X.G."/>
            <person name="Jiang X."/>
            <person name="Gu J."/>
            <person name="Xu M."/>
            <person name="Wu Y."/>
            <person name="Deng Y."/>
            <person name="Zhang C."/>
            <person name="Bonizzoni M."/>
            <person name="Dermauw W."/>
            <person name="Vontas J."/>
            <person name="Armbruster P."/>
            <person name="Huang X."/>
            <person name="Yang Y."/>
            <person name="Zhang H."/>
            <person name="He W."/>
            <person name="Peng H."/>
            <person name="Liu Y."/>
            <person name="Wu K."/>
            <person name="Chen J."/>
            <person name="Lirakis M."/>
            <person name="Topalis P."/>
            <person name="Van Leeuwen T."/>
            <person name="Hall A.B."/>
            <person name="Jiang X."/>
            <person name="Thorpe C."/>
            <person name="Mueller R.L."/>
            <person name="Sun C."/>
            <person name="Waterhouse R.M."/>
            <person name="Yan G."/>
            <person name="Tu Z.J."/>
            <person name="Fang X."/>
            <person name="James A.A."/>
        </authorList>
    </citation>
    <scope>NUCLEOTIDE SEQUENCE [LARGE SCALE GENOMIC DNA]</scope>
    <source>
        <strain evidence="4">Foshan</strain>
    </source>
</reference>
<proteinExistence type="predicted"/>